<accession>A0A2A6C2K1</accession>
<evidence type="ECO:0000313" key="1">
    <source>
        <dbReference type="EnsemblMetazoa" id="PPA11017.1"/>
    </source>
</evidence>
<evidence type="ECO:0000313" key="2">
    <source>
        <dbReference type="Proteomes" id="UP000005239"/>
    </source>
</evidence>
<proteinExistence type="predicted"/>
<reference evidence="1" key="2">
    <citation type="submission" date="2022-06" db="UniProtKB">
        <authorList>
            <consortium name="EnsemblMetazoa"/>
        </authorList>
    </citation>
    <scope>IDENTIFICATION</scope>
    <source>
        <strain evidence="1">PS312</strain>
    </source>
</reference>
<gene>
    <name evidence="1" type="primary">WBGene00100571</name>
</gene>
<keyword evidence="2" id="KW-1185">Reference proteome</keyword>
<reference evidence="2" key="1">
    <citation type="journal article" date="2008" name="Nat. Genet.">
        <title>The Pristionchus pacificus genome provides a unique perspective on nematode lifestyle and parasitism.</title>
        <authorList>
            <person name="Dieterich C."/>
            <person name="Clifton S.W."/>
            <person name="Schuster L.N."/>
            <person name="Chinwalla A."/>
            <person name="Delehaunty K."/>
            <person name="Dinkelacker I."/>
            <person name="Fulton L."/>
            <person name="Fulton R."/>
            <person name="Godfrey J."/>
            <person name="Minx P."/>
            <person name="Mitreva M."/>
            <person name="Roeseler W."/>
            <person name="Tian H."/>
            <person name="Witte H."/>
            <person name="Yang S.P."/>
            <person name="Wilson R.K."/>
            <person name="Sommer R.J."/>
        </authorList>
    </citation>
    <scope>NUCLEOTIDE SEQUENCE [LARGE SCALE GENOMIC DNA]</scope>
    <source>
        <strain evidence="2">PS312</strain>
    </source>
</reference>
<dbReference type="AlphaFoldDB" id="A0A2A6C2K1"/>
<dbReference type="Proteomes" id="UP000005239">
    <property type="component" value="Unassembled WGS sequence"/>
</dbReference>
<name>A0A2A6C2K1_PRIPA</name>
<organism evidence="1 2">
    <name type="scientific">Pristionchus pacificus</name>
    <name type="common">Parasitic nematode worm</name>
    <dbReference type="NCBI Taxonomy" id="54126"/>
    <lineage>
        <taxon>Eukaryota</taxon>
        <taxon>Metazoa</taxon>
        <taxon>Ecdysozoa</taxon>
        <taxon>Nematoda</taxon>
        <taxon>Chromadorea</taxon>
        <taxon>Rhabditida</taxon>
        <taxon>Rhabditina</taxon>
        <taxon>Diplogasteromorpha</taxon>
        <taxon>Diplogasteroidea</taxon>
        <taxon>Neodiplogasteridae</taxon>
        <taxon>Pristionchus</taxon>
    </lineage>
</organism>
<dbReference type="EnsemblMetazoa" id="PPA11017.1">
    <property type="protein sequence ID" value="PPA11017.1"/>
    <property type="gene ID" value="WBGene00100571"/>
</dbReference>
<protein>
    <submittedName>
        <fullName evidence="1">Uncharacterized protein</fullName>
    </submittedName>
</protein>
<sequence>MLRTPISLILVILAFISLNVVDAAWGFYWGSPYRGWGGGGFGGWGGGYGGWGGGYGGGGSWSNSDGW</sequence>
<accession>A0A8R1UBK5</accession>